<reference evidence="2 3" key="1">
    <citation type="submission" date="2023-10" db="EMBL/GenBank/DDBJ databases">
        <title>Two novel species belonging to the OM43/NOR5 clade.</title>
        <authorList>
            <person name="Park M."/>
        </authorList>
    </citation>
    <scope>NUCLEOTIDE SEQUENCE [LARGE SCALE GENOMIC DNA]</scope>
    <source>
        <strain evidence="2 3">IMCC43200</strain>
    </source>
</reference>
<organism evidence="2 3">
    <name type="scientific">Congregibacter variabilis</name>
    <dbReference type="NCBI Taxonomy" id="3081200"/>
    <lineage>
        <taxon>Bacteria</taxon>
        <taxon>Pseudomonadati</taxon>
        <taxon>Pseudomonadota</taxon>
        <taxon>Gammaproteobacteria</taxon>
        <taxon>Cellvibrionales</taxon>
        <taxon>Halieaceae</taxon>
        <taxon>Congregibacter</taxon>
    </lineage>
</organism>
<dbReference type="NCBIfam" id="TIGR04433">
    <property type="entry name" value="UrcA_uranyl"/>
    <property type="match status" value="1"/>
</dbReference>
<evidence type="ECO:0000313" key="3">
    <source>
        <dbReference type="Proteomes" id="UP001626537"/>
    </source>
</evidence>
<dbReference type="RefSeq" id="WP_407347907.1">
    <property type="nucleotide sequence ID" value="NZ_CP136864.1"/>
</dbReference>
<sequence>MKALGKVTIATAISGFLAVAALPASAESTTKVVADSIAAPTQVTVNFSDLDLDSSAGQVALQYRLAHAAEQACGYSDIRRAGGVAQAARNAECSEQSLSRALSRVTSSAVASTD</sequence>
<dbReference type="InterPro" id="IPR030972">
    <property type="entry name" value="UrcA_uranyl"/>
</dbReference>
<dbReference type="Proteomes" id="UP001626537">
    <property type="component" value="Chromosome"/>
</dbReference>
<proteinExistence type="predicted"/>
<keyword evidence="3" id="KW-1185">Reference proteome</keyword>
<gene>
    <name evidence="2" type="ORF">R0135_15960</name>
</gene>
<evidence type="ECO:0000313" key="2">
    <source>
        <dbReference type="EMBL" id="WOJ93259.1"/>
    </source>
</evidence>
<name>A0ABZ0I3R3_9GAMM</name>
<feature type="chain" id="PRO_5045466840" evidence="1">
    <location>
        <begin position="27"/>
        <end position="114"/>
    </location>
</feature>
<accession>A0ABZ0I3R3</accession>
<feature type="signal peptide" evidence="1">
    <location>
        <begin position="1"/>
        <end position="26"/>
    </location>
</feature>
<dbReference type="EMBL" id="CP136864">
    <property type="protein sequence ID" value="WOJ93259.1"/>
    <property type="molecule type" value="Genomic_DNA"/>
</dbReference>
<protein>
    <submittedName>
        <fullName evidence="2">UrcA family protein</fullName>
    </submittedName>
</protein>
<evidence type="ECO:0000256" key="1">
    <source>
        <dbReference type="SAM" id="SignalP"/>
    </source>
</evidence>
<keyword evidence="1" id="KW-0732">Signal</keyword>